<protein>
    <recommendedName>
        <fullName evidence="3">2Fe-2S ferredoxin</fullName>
    </recommendedName>
</protein>
<accession>A0A084U979</accession>
<evidence type="ECO:0000313" key="2">
    <source>
        <dbReference type="Proteomes" id="UP000053675"/>
    </source>
</evidence>
<proteinExistence type="predicted"/>
<name>A0A084U979_9HYPH</name>
<sequence>MDAQEALISDLRQRLLKKGAGRPTLPRRNAPMTIRLRPHHLLCTLTYVGHGYSREFIRNMDTTIARLNEGEPVLIVEGPDDICAPLLSHDKPHCMRESVLERDRAAAHSLSRALNLNIEPGRQARLNHRMIHRLRDNFQAGRTRKACLGCQWIRLCTEVANTDFSTSFLTGKAPD</sequence>
<dbReference type="PATRIC" id="fig|472175.3.peg.551"/>
<dbReference type="Pfam" id="PF06935">
    <property type="entry name" value="DUF1284"/>
    <property type="match status" value="1"/>
</dbReference>
<dbReference type="AlphaFoldDB" id="A0A084U979"/>
<dbReference type="Proteomes" id="UP000053675">
    <property type="component" value="Unassembled WGS sequence"/>
</dbReference>
<dbReference type="EMBL" id="JMQM01000001">
    <property type="protein sequence ID" value="KFB09515.1"/>
    <property type="molecule type" value="Genomic_DNA"/>
</dbReference>
<reference evidence="1 2" key="1">
    <citation type="submission" date="2014-05" db="EMBL/GenBank/DDBJ databases">
        <title>Draft Genome Sequence of Nitratireductor basaltis Strain UMTGB225, A Marine Bacterium Isolated from Green Barrel Tunicate.</title>
        <authorList>
            <person name="Gan H.Y."/>
        </authorList>
    </citation>
    <scope>NUCLEOTIDE SEQUENCE [LARGE SCALE GENOMIC DNA]</scope>
    <source>
        <strain evidence="1 2">UMTGB225</strain>
    </source>
</reference>
<keyword evidence="2" id="KW-1185">Reference proteome</keyword>
<organism evidence="1 2">
    <name type="scientific">Nitratireductor basaltis</name>
    <dbReference type="NCBI Taxonomy" id="472175"/>
    <lineage>
        <taxon>Bacteria</taxon>
        <taxon>Pseudomonadati</taxon>
        <taxon>Pseudomonadota</taxon>
        <taxon>Alphaproteobacteria</taxon>
        <taxon>Hyphomicrobiales</taxon>
        <taxon>Phyllobacteriaceae</taxon>
        <taxon>Nitratireductor</taxon>
    </lineage>
</organism>
<dbReference type="InterPro" id="IPR009702">
    <property type="entry name" value="DUF1284"/>
</dbReference>
<evidence type="ECO:0000313" key="1">
    <source>
        <dbReference type="EMBL" id="KFB09515.1"/>
    </source>
</evidence>
<evidence type="ECO:0008006" key="3">
    <source>
        <dbReference type="Google" id="ProtNLM"/>
    </source>
</evidence>
<dbReference type="STRING" id="472175.EL18_00531"/>
<dbReference type="eggNOG" id="COG3543">
    <property type="taxonomic scope" value="Bacteria"/>
</dbReference>
<comment type="caution">
    <text evidence="1">The sequence shown here is derived from an EMBL/GenBank/DDBJ whole genome shotgun (WGS) entry which is preliminary data.</text>
</comment>
<gene>
    <name evidence="1" type="ORF">EL18_00531</name>
</gene>
<dbReference type="RefSeq" id="WP_341872051.1">
    <property type="nucleotide sequence ID" value="NZ_JMQM01000001.1"/>
</dbReference>